<dbReference type="HOGENOM" id="CLU_3279345_0_0_1"/>
<evidence type="ECO:0000313" key="1">
    <source>
        <dbReference type="EMBL" id="EGC45730.1"/>
    </source>
</evidence>
<protein>
    <submittedName>
        <fullName evidence="1">Uncharacterized protein</fullName>
    </submittedName>
</protein>
<sequence>MPKIVLSVAPAANPIRHRTGHSFLLSSLSQATRLLQIQSVI</sequence>
<reference evidence="2" key="1">
    <citation type="submission" date="2008-07" db="EMBL/GenBank/DDBJ databases">
        <title>Annotation of Ajellomyces capsulatus strain H88.</title>
        <authorList>
            <person name="Champion M."/>
            <person name="Cuomo C."/>
            <person name="Ma L.-J."/>
            <person name="Henn M.R."/>
            <person name="Sil A."/>
            <person name="Goldman B."/>
            <person name="Young S.K."/>
            <person name="Kodira C.D."/>
            <person name="Zeng Q."/>
            <person name="Koehrsen M."/>
            <person name="Alvarado L."/>
            <person name="Berlin A."/>
            <person name="Borenstein D."/>
            <person name="Chen Z."/>
            <person name="Engels R."/>
            <person name="Freedman E."/>
            <person name="Gellesch M."/>
            <person name="Goldberg J."/>
            <person name="Griggs A."/>
            <person name="Gujja S."/>
            <person name="Heiman D."/>
            <person name="Hepburn T."/>
            <person name="Howarth C."/>
            <person name="Jen D."/>
            <person name="Larson L."/>
            <person name="Lewis B."/>
            <person name="Mehta T."/>
            <person name="Park D."/>
            <person name="Pearson M."/>
            <person name="Roberts A."/>
            <person name="Saif S."/>
            <person name="Shea T."/>
            <person name="Shenoy N."/>
            <person name="Sisk P."/>
            <person name="Stolte C."/>
            <person name="Sykes S."/>
            <person name="Walk T."/>
            <person name="White J."/>
            <person name="Yandava C."/>
            <person name="Klein B."/>
            <person name="McEwen J.G."/>
            <person name="Puccia R."/>
            <person name="Goldman G.H."/>
            <person name="Felipe M.S."/>
            <person name="Nino-Vega G."/>
            <person name="San-Blas G."/>
            <person name="Taylor J."/>
            <person name="Mendoza L."/>
            <person name="Galagan J."/>
            <person name="Nusbaum C."/>
            <person name="Birren B."/>
        </authorList>
    </citation>
    <scope>NUCLEOTIDE SEQUENCE [LARGE SCALE GENOMIC DNA]</scope>
    <source>
        <strain evidence="2">H88</strain>
    </source>
</reference>
<dbReference type="AlphaFoldDB" id="F0UJD4"/>
<dbReference type="Proteomes" id="UP000008142">
    <property type="component" value="Unassembled WGS sequence"/>
</dbReference>
<proteinExistence type="predicted"/>
<name>F0UJD4_AJEC8</name>
<accession>F0UJD4</accession>
<gene>
    <name evidence="1" type="ORF">HCEG_04945</name>
</gene>
<organism evidence="2">
    <name type="scientific">Ajellomyces capsulatus (strain H88)</name>
    <name type="common">Darling's disease fungus</name>
    <name type="synonym">Histoplasma capsulatum</name>
    <dbReference type="NCBI Taxonomy" id="544711"/>
    <lineage>
        <taxon>Eukaryota</taxon>
        <taxon>Fungi</taxon>
        <taxon>Dikarya</taxon>
        <taxon>Ascomycota</taxon>
        <taxon>Pezizomycotina</taxon>
        <taxon>Eurotiomycetes</taxon>
        <taxon>Eurotiomycetidae</taxon>
        <taxon>Onygenales</taxon>
        <taxon>Ajellomycetaceae</taxon>
        <taxon>Histoplasma</taxon>
    </lineage>
</organism>
<dbReference type="EMBL" id="DS990639">
    <property type="protein sequence ID" value="EGC45730.1"/>
    <property type="molecule type" value="Genomic_DNA"/>
</dbReference>
<evidence type="ECO:0000313" key="2">
    <source>
        <dbReference type="Proteomes" id="UP000008142"/>
    </source>
</evidence>